<reference evidence="3" key="1">
    <citation type="journal article" date="2014" name="Proc. Natl. Acad. Sci. U.S.A.">
        <title>Extensive sampling of basidiomycete genomes demonstrates inadequacy of the white-rot/brown-rot paradigm for wood decay fungi.</title>
        <authorList>
            <person name="Riley R."/>
            <person name="Salamov A.A."/>
            <person name="Brown D.W."/>
            <person name="Nagy L.G."/>
            <person name="Floudas D."/>
            <person name="Held B.W."/>
            <person name="Levasseur A."/>
            <person name="Lombard V."/>
            <person name="Morin E."/>
            <person name="Otillar R."/>
            <person name="Lindquist E.A."/>
            <person name="Sun H."/>
            <person name="LaButti K.M."/>
            <person name="Schmutz J."/>
            <person name="Jabbour D."/>
            <person name="Luo H."/>
            <person name="Baker S.E."/>
            <person name="Pisabarro A.G."/>
            <person name="Walton J.D."/>
            <person name="Blanchette R.A."/>
            <person name="Henrissat B."/>
            <person name="Martin F."/>
            <person name="Cullen D."/>
            <person name="Hibbett D.S."/>
            <person name="Grigoriev I.V."/>
        </authorList>
    </citation>
    <scope>NUCLEOTIDE SEQUENCE [LARGE SCALE GENOMIC DNA]</scope>
    <source>
        <strain evidence="3">CBS 339.88</strain>
    </source>
</reference>
<name>A0A067SGU8_GALM3</name>
<evidence type="ECO:0000313" key="3">
    <source>
        <dbReference type="Proteomes" id="UP000027222"/>
    </source>
</evidence>
<dbReference type="PANTHER" id="PTHR34598:SF3">
    <property type="entry name" value="OXIDOREDUCTASE AN1597"/>
    <property type="match status" value="1"/>
</dbReference>
<dbReference type="InterPro" id="IPR044053">
    <property type="entry name" value="AsaB-like"/>
</dbReference>
<evidence type="ECO:0008006" key="4">
    <source>
        <dbReference type="Google" id="ProtNLM"/>
    </source>
</evidence>
<dbReference type="HOGENOM" id="CLU_042688_1_1_1"/>
<keyword evidence="3" id="KW-1185">Reference proteome</keyword>
<dbReference type="GO" id="GO:0016491">
    <property type="term" value="F:oxidoreductase activity"/>
    <property type="evidence" value="ECO:0007669"/>
    <property type="project" value="InterPro"/>
</dbReference>
<organism evidence="2 3">
    <name type="scientific">Galerina marginata (strain CBS 339.88)</name>
    <dbReference type="NCBI Taxonomy" id="685588"/>
    <lineage>
        <taxon>Eukaryota</taxon>
        <taxon>Fungi</taxon>
        <taxon>Dikarya</taxon>
        <taxon>Basidiomycota</taxon>
        <taxon>Agaricomycotina</taxon>
        <taxon>Agaricomycetes</taxon>
        <taxon>Agaricomycetidae</taxon>
        <taxon>Agaricales</taxon>
        <taxon>Agaricineae</taxon>
        <taxon>Strophariaceae</taxon>
        <taxon>Galerina</taxon>
    </lineage>
</organism>
<evidence type="ECO:0000313" key="2">
    <source>
        <dbReference type="EMBL" id="KDR70141.1"/>
    </source>
</evidence>
<sequence>DTVSLDTTGFQYFHEPSKHKNFEDEEAVVRDYYPESIEIIKRLTGASRVVLFDHTIRRRLPGLEDQFALRQPAGNVHVDQTFKATVARVHRHLPAAEVPKLLERRFQIINLWRPINHPAIDWPLALCDWRSVDAATDTFPVTLSYPDRDGETMGVKYNPNQKWKYLRGMTPDEIVLIKCADSIQDGSVATFTPHTAFNDPSTPEGTPPRESIELRSLVFYD</sequence>
<dbReference type="Proteomes" id="UP000027222">
    <property type="component" value="Unassembled WGS sequence"/>
</dbReference>
<feature type="non-terminal residue" evidence="2">
    <location>
        <position position="221"/>
    </location>
</feature>
<dbReference type="NCBIfam" id="NF041278">
    <property type="entry name" value="CmcJ_NvfI_EfuI"/>
    <property type="match status" value="1"/>
</dbReference>
<dbReference type="AlphaFoldDB" id="A0A067SGU8"/>
<dbReference type="PANTHER" id="PTHR34598">
    <property type="entry name" value="BLL6449 PROTEIN"/>
    <property type="match status" value="1"/>
</dbReference>
<dbReference type="STRING" id="685588.A0A067SGU8"/>
<protein>
    <recommendedName>
        <fullName evidence="4">Methyltransferase</fullName>
    </recommendedName>
</protein>
<gene>
    <name evidence="2" type="ORF">GALMADRAFT_44031</name>
</gene>
<comment type="similarity">
    <text evidence="1">Belongs to the asaB hydroxylase/desaturase family.</text>
</comment>
<feature type="non-terminal residue" evidence="2">
    <location>
        <position position="1"/>
    </location>
</feature>
<dbReference type="EMBL" id="KL142398">
    <property type="protein sequence ID" value="KDR70141.1"/>
    <property type="molecule type" value="Genomic_DNA"/>
</dbReference>
<evidence type="ECO:0000256" key="1">
    <source>
        <dbReference type="ARBA" id="ARBA00023604"/>
    </source>
</evidence>
<accession>A0A067SGU8</accession>
<dbReference type="OrthoDB" id="412788at2759"/>
<proteinExistence type="inferred from homology"/>